<dbReference type="InterPro" id="IPR008984">
    <property type="entry name" value="SMAD_FHA_dom_sf"/>
</dbReference>
<keyword evidence="5" id="KW-0862">Zinc</keyword>
<dbReference type="Gene3D" id="2.60.200.20">
    <property type="match status" value="1"/>
</dbReference>
<name>A0A5A8CND0_CAFRO</name>
<dbReference type="GO" id="GO:0008270">
    <property type="term" value="F:zinc ion binding"/>
    <property type="evidence" value="ECO:0007669"/>
    <property type="project" value="UniProtKB-KW"/>
</dbReference>
<evidence type="ECO:0000259" key="9">
    <source>
        <dbReference type="PROSITE" id="PS50089"/>
    </source>
</evidence>
<comment type="caution">
    <text evidence="10">The sequence shown here is derived from an EMBL/GenBank/DDBJ whole genome shotgun (WGS) entry which is preliminary data.</text>
</comment>
<evidence type="ECO:0000256" key="5">
    <source>
        <dbReference type="ARBA" id="ARBA00022833"/>
    </source>
</evidence>
<dbReference type="Pfam" id="PF00498">
    <property type="entry name" value="FHA"/>
    <property type="match status" value="1"/>
</dbReference>
<feature type="region of interest" description="Disordered" evidence="7">
    <location>
        <begin position="191"/>
        <end position="236"/>
    </location>
</feature>
<dbReference type="Pfam" id="PF00097">
    <property type="entry name" value="zf-C3HC4"/>
    <property type="match status" value="1"/>
</dbReference>
<comment type="similarity">
    <text evidence="1">Belongs to the CHFR family.</text>
</comment>
<evidence type="ECO:0000259" key="8">
    <source>
        <dbReference type="PROSITE" id="PS50006"/>
    </source>
</evidence>
<dbReference type="PROSITE" id="PS50006">
    <property type="entry name" value="FHA_DOMAIN"/>
    <property type="match status" value="1"/>
</dbReference>
<evidence type="ECO:0000256" key="2">
    <source>
        <dbReference type="ARBA" id="ARBA00017908"/>
    </source>
</evidence>
<feature type="domain" description="RING-type" evidence="9">
    <location>
        <begin position="316"/>
        <end position="342"/>
    </location>
</feature>
<dbReference type="AlphaFoldDB" id="A0A5A8CND0"/>
<dbReference type="Proteomes" id="UP000324907">
    <property type="component" value="Unassembled WGS sequence"/>
</dbReference>
<proteinExistence type="inferred from homology"/>
<sequence length="579" mass="59777">MEAHLRYCGQHDVCPTVPNVVALATAETCFGRSSGCTVVLDSPAEIVVSRKHASITRYTRRIRAADGSTHVGCWVLRDHGSRNGTFVNYVRVQERQLRFGDVIHFGGGTRAPFEGLPVAGISSQFIYVFLEGVPEGDEEAWSALPRLEHAPPTPMNDSQRRNFLERQGLRLADGDHAREAAAMVRIVDDTVHGSRGSSPAASVPGEAGETVLPGPSPDGAPVPAAAHHAIQQQQQQQQPFGEGFALAHHQFGHGGMASFQPHVSAPMLQFRGGYHPMHPFAAGSYAGSGFRSIHPGLVGSHPMGPGLLVNAASLGCGHSFCFSCAAEVLLRHSASPSCPTCSAPAAAPGTRVLALADHSEVQALAREAGTAPPHTAAVEHLLRRVAALDVLVAASVAALGADARQAFSRRVGDHEAYAAKRGLCLSAHGGLVGAAEATIGASAAAAAAAAAASPAREHSAGGSSGDLGRSSLRCCVLGAGHPDDEVMAEEAASLRPLDRIASVADCGAGASHSHQANPDVESDDDESDDDEVDVALDPVSATFAFEDPAPTHALASYDPPMSNATSRASSDPGLVAAAV</sequence>
<dbReference type="PROSITE" id="PS50089">
    <property type="entry name" value="ZF_RING_2"/>
    <property type="match status" value="1"/>
</dbReference>
<organism evidence="10 11">
    <name type="scientific">Cafeteria roenbergensis</name>
    <name type="common">Marine flagellate</name>
    <dbReference type="NCBI Taxonomy" id="33653"/>
    <lineage>
        <taxon>Eukaryota</taxon>
        <taxon>Sar</taxon>
        <taxon>Stramenopiles</taxon>
        <taxon>Bigyra</taxon>
        <taxon>Opalozoa</taxon>
        <taxon>Bicosoecida</taxon>
        <taxon>Cafeteriaceae</taxon>
        <taxon>Cafeteria</taxon>
    </lineage>
</organism>
<dbReference type="InterPro" id="IPR001841">
    <property type="entry name" value="Znf_RING"/>
</dbReference>
<dbReference type="InterPro" id="IPR013083">
    <property type="entry name" value="Znf_RING/FYVE/PHD"/>
</dbReference>
<gene>
    <name evidence="10" type="ORF">FNF28_06873</name>
</gene>
<dbReference type="InterPro" id="IPR017907">
    <property type="entry name" value="Znf_RING_CS"/>
</dbReference>
<evidence type="ECO:0000256" key="1">
    <source>
        <dbReference type="ARBA" id="ARBA00005797"/>
    </source>
</evidence>
<dbReference type="SUPFAM" id="SSF49879">
    <property type="entry name" value="SMAD/FHA domain"/>
    <property type="match status" value="1"/>
</dbReference>
<evidence type="ECO:0000313" key="10">
    <source>
        <dbReference type="EMBL" id="KAA0153984.1"/>
    </source>
</evidence>
<reference evidence="10 11" key="1">
    <citation type="submission" date="2019-07" db="EMBL/GenBank/DDBJ databases">
        <title>Genomes of Cafeteria roenbergensis.</title>
        <authorList>
            <person name="Fischer M.G."/>
            <person name="Hackl T."/>
            <person name="Roman M."/>
        </authorList>
    </citation>
    <scope>NUCLEOTIDE SEQUENCE [LARGE SCALE GENOMIC DNA]</scope>
    <source>
        <strain evidence="10 11">RCC970-E3</strain>
    </source>
</reference>
<protein>
    <recommendedName>
        <fullName evidence="2">E3 ubiquitin-protein ligase CHFR</fullName>
    </recommendedName>
</protein>
<dbReference type="EMBL" id="VLTL01000193">
    <property type="protein sequence ID" value="KAA0153984.1"/>
    <property type="molecule type" value="Genomic_DNA"/>
</dbReference>
<dbReference type="Gene3D" id="3.30.40.10">
    <property type="entry name" value="Zinc/RING finger domain, C3HC4 (zinc finger)"/>
    <property type="match status" value="1"/>
</dbReference>
<dbReference type="CDD" id="cd00060">
    <property type="entry name" value="FHA"/>
    <property type="match status" value="1"/>
</dbReference>
<dbReference type="PROSITE" id="PS00518">
    <property type="entry name" value="ZF_RING_1"/>
    <property type="match status" value="1"/>
</dbReference>
<evidence type="ECO:0000256" key="6">
    <source>
        <dbReference type="PROSITE-ProRule" id="PRU00175"/>
    </source>
</evidence>
<feature type="compositionally biased region" description="Acidic residues" evidence="7">
    <location>
        <begin position="520"/>
        <end position="534"/>
    </location>
</feature>
<evidence type="ECO:0000256" key="4">
    <source>
        <dbReference type="ARBA" id="ARBA00022771"/>
    </source>
</evidence>
<keyword evidence="4 6" id="KW-0863">Zinc-finger</keyword>
<dbReference type="SUPFAM" id="SSF57850">
    <property type="entry name" value="RING/U-box"/>
    <property type="match status" value="1"/>
</dbReference>
<dbReference type="InterPro" id="IPR000253">
    <property type="entry name" value="FHA_dom"/>
</dbReference>
<evidence type="ECO:0000256" key="3">
    <source>
        <dbReference type="ARBA" id="ARBA00022723"/>
    </source>
</evidence>
<evidence type="ECO:0000313" key="11">
    <source>
        <dbReference type="Proteomes" id="UP000324907"/>
    </source>
</evidence>
<dbReference type="InterPro" id="IPR018957">
    <property type="entry name" value="Znf_C3HC4_RING-type"/>
</dbReference>
<dbReference type="InterPro" id="IPR050923">
    <property type="entry name" value="Cell_Proc_Reg/RNA_Proc"/>
</dbReference>
<dbReference type="PANTHER" id="PTHR23308">
    <property type="entry name" value="NUCLEAR INHIBITOR OF PROTEIN PHOSPHATASE-1"/>
    <property type="match status" value="1"/>
</dbReference>
<accession>A0A5A8CND0</accession>
<keyword evidence="3" id="KW-0479">Metal-binding</keyword>
<dbReference type="CDD" id="cd16449">
    <property type="entry name" value="RING-HC"/>
    <property type="match status" value="1"/>
</dbReference>
<feature type="region of interest" description="Disordered" evidence="7">
    <location>
        <begin position="506"/>
        <end position="579"/>
    </location>
</feature>
<feature type="domain" description="FHA" evidence="8">
    <location>
        <begin position="28"/>
        <end position="92"/>
    </location>
</feature>
<dbReference type="SMART" id="SM00240">
    <property type="entry name" value="FHA"/>
    <property type="match status" value="1"/>
</dbReference>
<evidence type="ECO:0000256" key="7">
    <source>
        <dbReference type="SAM" id="MobiDB-lite"/>
    </source>
</evidence>